<dbReference type="InterPro" id="IPR031107">
    <property type="entry name" value="Small_HSP"/>
</dbReference>
<protein>
    <submittedName>
        <fullName evidence="4">Hsp20/alpha crystallin family protein</fullName>
    </submittedName>
</protein>
<name>A0ABT2MMV3_9CYAN</name>
<dbReference type="InterPro" id="IPR008978">
    <property type="entry name" value="HSP20-like_chaperone"/>
</dbReference>
<dbReference type="SUPFAM" id="SSF49764">
    <property type="entry name" value="HSP20-like chaperones"/>
    <property type="match status" value="1"/>
</dbReference>
<feature type="domain" description="SHSP" evidence="3">
    <location>
        <begin position="34"/>
        <end position="147"/>
    </location>
</feature>
<dbReference type="RefSeq" id="WP_368005699.1">
    <property type="nucleotide sequence ID" value="NZ_JAMXFF010000007.1"/>
</dbReference>
<evidence type="ECO:0000313" key="5">
    <source>
        <dbReference type="Proteomes" id="UP001525890"/>
    </source>
</evidence>
<dbReference type="Proteomes" id="UP001525890">
    <property type="component" value="Unassembled WGS sequence"/>
</dbReference>
<dbReference type="Gene3D" id="2.60.40.790">
    <property type="match status" value="1"/>
</dbReference>
<keyword evidence="5" id="KW-1185">Reference proteome</keyword>
<evidence type="ECO:0000313" key="4">
    <source>
        <dbReference type="EMBL" id="MCT7966053.1"/>
    </source>
</evidence>
<comment type="caution">
    <text evidence="4">The sequence shown here is derived from an EMBL/GenBank/DDBJ whole genome shotgun (WGS) entry which is preliminary data.</text>
</comment>
<proteinExistence type="inferred from homology"/>
<dbReference type="PROSITE" id="PS01031">
    <property type="entry name" value="SHSP"/>
    <property type="match status" value="1"/>
</dbReference>
<comment type="similarity">
    <text evidence="1 2">Belongs to the small heat shock protein (HSP20) family.</text>
</comment>
<dbReference type="PANTHER" id="PTHR11527">
    <property type="entry name" value="HEAT-SHOCK PROTEIN 20 FAMILY MEMBER"/>
    <property type="match status" value="1"/>
</dbReference>
<dbReference type="EMBL" id="JAMXFF010000007">
    <property type="protein sequence ID" value="MCT7966053.1"/>
    <property type="molecule type" value="Genomic_DNA"/>
</dbReference>
<evidence type="ECO:0000256" key="1">
    <source>
        <dbReference type="PROSITE-ProRule" id="PRU00285"/>
    </source>
</evidence>
<gene>
    <name evidence="4" type="ORF">NG799_06870</name>
</gene>
<sequence>MRTSMNLDLLREVDAWGRQFEQLLTEQPPCQRPEMGRVWQPAIELEETENSFVLRVEVPGLSGPEIDVQASRFQVAIAAHRQAPQNVSQNSGYLRSELRYGKLRRVVPLTKPIVADRIEAQLNDGILTLTLPKFSAQQPQVVKVRLDEFKSEVNPVMPVAQKPDLTAQKTEEKIASSEGELLNDLWASQG</sequence>
<reference evidence="4 5" key="1">
    <citation type="journal article" date="2022" name="Front. Microbiol.">
        <title>High genomic differentiation and limited gene flow indicate recent cryptic speciation within the genus Laspinema (cyanobacteria).</title>
        <authorList>
            <person name="Stanojkovic A."/>
            <person name="Skoupy S."/>
            <person name="Skaloud P."/>
            <person name="Dvorak P."/>
        </authorList>
    </citation>
    <scope>NUCLEOTIDE SEQUENCE [LARGE SCALE GENOMIC DNA]</scope>
    <source>
        <strain evidence="4 5">D2a</strain>
    </source>
</reference>
<dbReference type="Pfam" id="PF00011">
    <property type="entry name" value="HSP20"/>
    <property type="match status" value="1"/>
</dbReference>
<dbReference type="CDD" id="cd06464">
    <property type="entry name" value="ACD_sHsps-like"/>
    <property type="match status" value="1"/>
</dbReference>
<accession>A0ABT2MMV3</accession>
<organism evidence="4 5">
    <name type="scientific">Laspinema palackyanum D2a</name>
    <dbReference type="NCBI Taxonomy" id="2953684"/>
    <lineage>
        <taxon>Bacteria</taxon>
        <taxon>Bacillati</taxon>
        <taxon>Cyanobacteriota</taxon>
        <taxon>Cyanophyceae</taxon>
        <taxon>Oscillatoriophycideae</taxon>
        <taxon>Oscillatoriales</taxon>
        <taxon>Laspinemataceae</taxon>
        <taxon>Laspinema</taxon>
        <taxon>Laspinema palackyanum</taxon>
    </lineage>
</organism>
<dbReference type="InterPro" id="IPR002068">
    <property type="entry name" value="A-crystallin/Hsp20_dom"/>
</dbReference>
<evidence type="ECO:0000256" key="2">
    <source>
        <dbReference type="RuleBase" id="RU003616"/>
    </source>
</evidence>
<evidence type="ECO:0000259" key="3">
    <source>
        <dbReference type="PROSITE" id="PS01031"/>
    </source>
</evidence>